<feature type="transmembrane region" description="Helical" evidence="1">
    <location>
        <begin position="53"/>
        <end position="75"/>
    </location>
</feature>
<keyword evidence="3" id="KW-1185">Reference proteome</keyword>
<dbReference type="InterPro" id="IPR021514">
    <property type="entry name" value="DUF3176"/>
</dbReference>
<evidence type="ECO:0000313" key="3">
    <source>
        <dbReference type="Proteomes" id="UP001345691"/>
    </source>
</evidence>
<organism evidence="2 3">
    <name type="scientific">Exophiala sideris</name>
    <dbReference type="NCBI Taxonomy" id="1016849"/>
    <lineage>
        <taxon>Eukaryota</taxon>
        <taxon>Fungi</taxon>
        <taxon>Dikarya</taxon>
        <taxon>Ascomycota</taxon>
        <taxon>Pezizomycotina</taxon>
        <taxon>Eurotiomycetes</taxon>
        <taxon>Chaetothyriomycetidae</taxon>
        <taxon>Chaetothyriales</taxon>
        <taxon>Herpotrichiellaceae</taxon>
        <taxon>Exophiala</taxon>
    </lineage>
</organism>
<accession>A0ABR0IXE0</accession>
<dbReference type="EMBL" id="JAVRRF010000037">
    <property type="protein sequence ID" value="KAK5050736.1"/>
    <property type="molecule type" value="Genomic_DNA"/>
</dbReference>
<dbReference type="PANTHER" id="PTHR37576:SF2">
    <property type="entry name" value="DEFECT AT LOW TEMPERATURE PROTEIN 1"/>
    <property type="match status" value="1"/>
</dbReference>
<feature type="transmembrane region" description="Helical" evidence="1">
    <location>
        <begin position="103"/>
        <end position="130"/>
    </location>
</feature>
<gene>
    <name evidence="2" type="ORF">LTR69_010592</name>
</gene>
<feature type="transmembrane region" description="Helical" evidence="1">
    <location>
        <begin position="190"/>
        <end position="210"/>
    </location>
</feature>
<dbReference type="Proteomes" id="UP001345691">
    <property type="component" value="Unassembled WGS sequence"/>
</dbReference>
<evidence type="ECO:0000313" key="2">
    <source>
        <dbReference type="EMBL" id="KAK5050736.1"/>
    </source>
</evidence>
<keyword evidence="1" id="KW-0812">Transmembrane</keyword>
<dbReference type="PANTHER" id="PTHR37576">
    <property type="entry name" value="DEFECT AT LOW TEMPERATURE PROTEIN 1"/>
    <property type="match status" value="1"/>
</dbReference>
<protein>
    <submittedName>
        <fullName evidence="2">Uncharacterized protein</fullName>
    </submittedName>
</protein>
<dbReference type="Pfam" id="PF11374">
    <property type="entry name" value="DUF3176"/>
    <property type="match status" value="1"/>
</dbReference>
<sequence length="652" mass="71003">MADDIPRPNKSVIIESKEVKDGDWNAQTFFPFQEDQERQQIQIDQHAASFPKLGLGALIGALTLIALSGAMLLVVQGPAKVVSDWTVHVYKTNRYVTIPKPAAWLSGVLSGISVCFHIALAEGLNIAWWYHVRQRSATVRDLHNIWNHGTSTWNVVTSGVKDMKNGLVGLTRKVAHRDAEGRPYNERKHFSYVALATLFVATIPLNGFLLQNAVVVSLEPASKNGTIIVPMLSADSFGSLGGQTGVQAAGDLYGGGVYDWSPMLGNLSQSISTKVVPTVNLGTYNTTCLGSCKTNVQGMGFRIQCDDAQEAYDIPVYANDADDSTLAGMIANGTDVASVAITYDYTNTNRITMRSMWKNSNTCQGNFSVQTCHFDLATVDYPVVINSGVQEATADGGLRNITTMTLGLNLLKESPKVVTMAASEYIANTLDTHFAVAGLAGLFAQTLNSSINLRYDFSQNGLGYGTSAEGLFGWQQLGSSWTNGWPICESTVGNVSQQALAVVQSMTFQMGAYNWLSSWGSGDPNYYGGTDANETVAQALEKNTPRPLAVQAYQRNEYRVVWPWYFGAMTVTLAVSLFILPTFWGYWRLERRTTMSPFETARAFHAPILYQQDSTIPSKDLIKRVGDVQIHRDLPDLPVAATGMAVGRAVSG</sequence>
<feature type="transmembrane region" description="Helical" evidence="1">
    <location>
        <begin position="562"/>
        <end position="587"/>
    </location>
</feature>
<reference evidence="2 3" key="1">
    <citation type="submission" date="2023-08" db="EMBL/GenBank/DDBJ databases">
        <title>Black Yeasts Isolated from many extreme environments.</title>
        <authorList>
            <person name="Coleine C."/>
            <person name="Stajich J.E."/>
            <person name="Selbmann L."/>
        </authorList>
    </citation>
    <scope>NUCLEOTIDE SEQUENCE [LARGE SCALE GENOMIC DNA]</scope>
    <source>
        <strain evidence="2 3">CCFEE 6328</strain>
    </source>
</reference>
<proteinExistence type="predicted"/>
<keyword evidence="1" id="KW-1133">Transmembrane helix</keyword>
<comment type="caution">
    <text evidence="2">The sequence shown here is derived from an EMBL/GenBank/DDBJ whole genome shotgun (WGS) entry which is preliminary data.</text>
</comment>
<name>A0ABR0IXE0_9EURO</name>
<keyword evidence="1" id="KW-0472">Membrane</keyword>
<evidence type="ECO:0000256" key="1">
    <source>
        <dbReference type="SAM" id="Phobius"/>
    </source>
</evidence>